<dbReference type="NCBIfam" id="NF006679">
    <property type="entry name" value="PRK09228.1"/>
    <property type="match status" value="1"/>
</dbReference>
<dbReference type="InterPro" id="IPR011059">
    <property type="entry name" value="Metal-dep_hydrolase_composite"/>
</dbReference>
<comment type="pathway">
    <text evidence="1 8">Purine metabolism; guanine degradation; xanthine from guanine: step 1/1.</text>
</comment>
<comment type="catalytic activity">
    <reaction evidence="8">
        <text>guanine + H2O + H(+) = xanthine + NH4(+)</text>
        <dbReference type="Rhea" id="RHEA:14665"/>
        <dbReference type="ChEBI" id="CHEBI:15377"/>
        <dbReference type="ChEBI" id="CHEBI:15378"/>
        <dbReference type="ChEBI" id="CHEBI:16235"/>
        <dbReference type="ChEBI" id="CHEBI:17712"/>
        <dbReference type="ChEBI" id="CHEBI:28938"/>
        <dbReference type="EC" id="3.5.4.3"/>
    </reaction>
</comment>
<dbReference type="InterPro" id="IPR014311">
    <property type="entry name" value="Guanine_deaminase"/>
</dbReference>
<dbReference type="PATRIC" id="fig|1292034.3.peg.3616"/>
<dbReference type="EMBL" id="APMP01000032">
    <property type="protein sequence ID" value="ENZ80431.1"/>
    <property type="molecule type" value="Genomic_DNA"/>
</dbReference>
<evidence type="ECO:0000256" key="8">
    <source>
        <dbReference type="RuleBase" id="RU366009"/>
    </source>
</evidence>
<dbReference type="GO" id="GO:0006147">
    <property type="term" value="P:guanine catabolic process"/>
    <property type="evidence" value="ECO:0007669"/>
    <property type="project" value="UniProtKB-UniRule"/>
</dbReference>
<keyword evidence="4 8" id="KW-0479">Metal-binding</keyword>
<dbReference type="CDD" id="cd01303">
    <property type="entry name" value="GDEase"/>
    <property type="match status" value="1"/>
</dbReference>
<dbReference type="STRING" id="1292034.OR37_03643"/>
<name>R0CV65_CAUVI</name>
<dbReference type="eggNOG" id="COG0402">
    <property type="taxonomic scope" value="Bacteria"/>
</dbReference>
<keyword evidence="6 8" id="KW-0862">Zinc</keyword>
<dbReference type="Proteomes" id="UP000013063">
    <property type="component" value="Unassembled WGS sequence"/>
</dbReference>
<evidence type="ECO:0000256" key="4">
    <source>
        <dbReference type="ARBA" id="ARBA00022723"/>
    </source>
</evidence>
<dbReference type="OrthoDB" id="9796020at2"/>
<evidence type="ECO:0000256" key="6">
    <source>
        <dbReference type="ARBA" id="ARBA00022833"/>
    </source>
</evidence>
<dbReference type="InterPro" id="IPR032466">
    <property type="entry name" value="Metal_Hydrolase"/>
</dbReference>
<reference evidence="10 11" key="1">
    <citation type="journal article" date="2013" name="Genome Announc.">
        <title>Draft Genome Sequence for Caulobacter sp. Strain OR37, a Bacterium Tolerant to Heavy Metals.</title>
        <authorList>
            <person name="Utturkar S.M."/>
            <person name="Bollmann A."/>
            <person name="Brzoska R.M."/>
            <person name="Klingeman D.M."/>
            <person name="Epstein S.E."/>
            <person name="Palumbo A.V."/>
            <person name="Brown S.D."/>
        </authorList>
    </citation>
    <scope>NUCLEOTIDE SEQUENCE [LARGE SCALE GENOMIC DNA]</scope>
    <source>
        <strain evidence="10 11">OR37</strain>
    </source>
</reference>
<dbReference type="SUPFAM" id="SSF51338">
    <property type="entry name" value="Composite domain of metallo-dependent hydrolases"/>
    <property type="match status" value="1"/>
</dbReference>
<dbReference type="FunFam" id="3.20.20.140:FF:000022">
    <property type="entry name" value="Guanine deaminase"/>
    <property type="match status" value="1"/>
</dbReference>
<evidence type="ECO:0000256" key="7">
    <source>
        <dbReference type="NCBIfam" id="TIGR02967"/>
    </source>
</evidence>
<dbReference type="GO" id="GO:0008892">
    <property type="term" value="F:guanine deaminase activity"/>
    <property type="evidence" value="ECO:0007669"/>
    <property type="project" value="UniProtKB-UniRule"/>
</dbReference>
<dbReference type="InterPro" id="IPR006680">
    <property type="entry name" value="Amidohydro-rel"/>
</dbReference>
<dbReference type="PANTHER" id="PTHR11271:SF6">
    <property type="entry name" value="GUANINE DEAMINASE"/>
    <property type="match status" value="1"/>
</dbReference>
<dbReference type="Gene3D" id="3.20.20.140">
    <property type="entry name" value="Metal-dependent hydrolases"/>
    <property type="match status" value="1"/>
</dbReference>
<sequence>MQAYRGSILHLLEDPTKTTNAEAVAFHEDGLLLVEGGRVAGCGPYADLAPWLGGAELTDLTGHLITPGFIDTHIHFPQIDVIAAHGKQLLDWLEQHTFPAEAAFADPKHAADAAAFFLDELLRNGTTTALVFGSVHKVSVDALFAEAYARDMRLIAGKALMDRNAPEGLTDTVETSLADMEALIADWHGKGRLGYAVTPRFAISCSDAQLAMAGEVLAQHPDVWMQTHLAENLHEIKETARLFPKARDYLDVYDGFGLLRKRSVFAHCVHLKGDAFRRLAAKDGAVAFCPTSNLFLGSGLFPLEEACSHGVKVGVGTDVGAGTTFSILHTLGEAYKVGQLRDDALDPFHALYLATLGGARALDLDDKIGNLSPGKEADFVVLDLAATPLMARRLAGAKTLEDKLFALTVLADDRVVAGTYLAGVERYRAVRAPT</sequence>
<protein>
    <recommendedName>
        <fullName evidence="3 7">Guanine deaminase</fullName>
        <shortName evidence="8">Guanase</shortName>
        <ecNumber evidence="3 7">3.5.4.3</ecNumber>
    </recommendedName>
    <alternativeName>
        <fullName evidence="8">Guanine aminohydrolase</fullName>
    </alternativeName>
</protein>
<dbReference type="Pfam" id="PF01979">
    <property type="entry name" value="Amidohydro_1"/>
    <property type="match status" value="1"/>
</dbReference>
<evidence type="ECO:0000256" key="3">
    <source>
        <dbReference type="ARBA" id="ARBA00012781"/>
    </source>
</evidence>
<evidence type="ECO:0000256" key="2">
    <source>
        <dbReference type="ARBA" id="ARBA00006745"/>
    </source>
</evidence>
<evidence type="ECO:0000256" key="5">
    <source>
        <dbReference type="ARBA" id="ARBA00022801"/>
    </source>
</evidence>
<dbReference type="EC" id="3.5.4.3" evidence="3 7"/>
<comment type="similarity">
    <text evidence="2 8">Belongs to the metallo-dependent hydrolases superfamily. ATZ/TRZ family.</text>
</comment>
<dbReference type="Gene3D" id="2.30.40.10">
    <property type="entry name" value="Urease, subunit C, domain 1"/>
    <property type="match status" value="1"/>
</dbReference>
<gene>
    <name evidence="10" type="ORF">OR37_03643</name>
</gene>
<dbReference type="UniPathway" id="UPA00603">
    <property type="reaction ID" value="UER00660"/>
</dbReference>
<dbReference type="RefSeq" id="WP_004623169.1">
    <property type="nucleotide sequence ID" value="NZ_APMP01000032.1"/>
</dbReference>
<proteinExistence type="inferred from homology"/>
<comment type="caution">
    <text evidence="10">The sequence shown here is derived from an EMBL/GenBank/DDBJ whole genome shotgun (WGS) entry which is preliminary data.</text>
</comment>
<comment type="function">
    <text evidence="8">Catalyzes the hydrolytic deamination of guanine, producing xanthine and ammonia.</text>
</comment>
<keyword evidence="11" id="KW-1185">Reference proteome</keyword>
<dbReference type="PANTHER" id="PTHR11271">
    <property type="entry name" value="GUANINE DEAMINASE"/>
    <property type="match status" value="1"/>
</dbReference>
<evidence type="ECO:0000313" key="11">
    <source>
        <dbReference type="Proteomes" id="UP000013063"/>
    </source>
</evidence>
<accession>R0CV65</accession>
<dbReference type="GO" id="GO:0005829">
    <property type="term" value="C:cytosol"/>
    <property type="evidence" value="ECO:0007669"/>
    <property type="project" value="TreeGrafter"/>
</dbReference>
<dbReference type="NCBIfam" id="TIGR02967">
    <property type="entry name" value="guan_deamin"/>
    <property type="match status" value="1"/>
</dbReference>
<dbReference type="GO" id="GO:0008270">
    <property type="term" value="F:zinc ion binding"/>
    <property type="evidence" value="ECO:0007669"/>
    <property type="project" value="UniProtKB-UniRule"/>
</dbReference>
<dbReference type="SUPFAM" id="SSF51556">
    <property type="entry name" value="Metallo-dependent hydrolases"/>
    <property type="match status" value="1"/>
</dbReference>
<dbReference type="AlphaFoldDB" id="R0CV65"/>
<evidence type="ECO:0000259" key="9">
    <source>
        <dbReference type="Pfam" id="PF01979"/>
    </source>
</evidence>
<evidence type="ECO:0000256" key="1">
    <source>
        <dbReference type="ARBA" id="ARBA00004984"/>
    </source>
</evidence>
<dbReference type="InterPro" id="IPR051607">
    <property type="entry name" value="Metallo-dep_hydrolases"/>
</dbReference>
<organism evidence="10 11">
    <name type="scientific">Caulobacter vibrioides OR37</name>
    <dbReference type="NCBI Taxonomy" id="1292034"/>
    <lineage>
        <taxon>Bacteria</taxon>
        <taxon>Pseudomonadati</taxon>
        <taxon>Pseudomonadota</taxon>
        <taxon>Alphaproteobacteria</taxon>
        <taxon>Caulobacterales</taxon>
        <taxon>Caulobacteraceae</taxon>
        <taxon>Caulobacter</taxon>
    </lineage>
</organism>
<evidence type="ECO:0000313" key="10">
    <source>
        <dbReference type="EMBL" id="ENZ80431.1"/>
    </source>
</evidence>
<keyword evidence="5 8" id="KW-0378">Hydrolase</keyword>
<feature type="domain" description="Amidohydrolase-related" evidence="9">
    <location>
        <begin position="65"/>
        <end position="423"/>
    </location>
</feature>
<comment type="cofactor">
    <cofactor evidence="8">
        <name>Zn(2+)</name>
        <dbReference type="ChEBI" id="CHEBI:29105"/>
    </cofactor>
    <text evidence="8">Binds 1 zinc ion per subunit.</text>
</comment>